<dbReference type="EMBL" id="JRRC01022533">
    <property type="protein sequence ID" value="KHF97943.1"/>
    <property type="molecule type" value="Genomic_DNA"/>
</dbReference>
<dbReference type="Proteomes" id="UP000032142">
    <property type="component" value="Unassembled WGS sequence"/>
</dbReference>
<reference evidence="2" key="1">
    <citation type="submission" date="2014-09" db="EMBL/GenBank/DDBJ databases">
        <authorList>
            <person name="Mudge J."/>
            <person name="Ramaraj T."/>
            <person name="Lindquist I.E."/>
            <person name="Bharti A.K."/>
            <person name="Sundararajan A."/>
            <person name="Cameron C.T."/>
            <person name="Woodward J.E."/>
            <person name="May G.D."/>
            <person name="Brubaker C."/>
            <person name="Broadhvest J."/>
            <person name="Wilkins T.A."/>
        </authorList>
    </citation>
    <scope>NUCLEOTIDE SEQUENCE</scope>
    <source>
        <strain evidence="2">cv. AKA8401</strain>
    </source>
</reference>
<comment type="caution">
    <text evidence="1">The sequence shown here is derived from an EMBL/GenBank/DDBJ whole genome shotgun (WGS) entry which is preliminary data.</text>
</comment>
<name>A0A0B0MET2_GOSAR</name>
<evidence type="ECO:0000313" key="2">
    <source>
        <dbReference type="Proteomes" id="UP000032142"/>
    </source>
</evidence>
<accession>A0A0B0MET2</accession>
<dbReference type="AlphaFoldDB" id="A0A0B0MET2"/>
<organism evidence="1 2">
    <name type="scientific">Gossypium arboreum</name>
    <name type="common">Tree cotton</name>
    <name type="synonym">Gossypium nanking</name>
    <dbReference type="NCBI Taxonomy" id="29729"/>
    <lineage>
        <taxon>Eukaryota</taxon>
        <taxon>Viridiplantae</taxon>
        <taxon>Streptophyta</taxon>
        <taxon>Embryophyta</taxon>
        <taxon>Tracheophyta</taxon>
        <taxon>Spermatophyta</taxon>
        <taxon>Magnoliopsida</taxon>
        <taxon>eudicotyledons</taxon>
        <taxon>Gunneridae</taxon>
        <taxon>Pentapetalae</taxon>
        <taxon>rosids</taxon>
        <taxon>malvids</taxon>
        <taxon>Malvales</taxon>
        <taxon>Malvaceae</taxon>
        <taxon>Malvoideae</taxon>
        <taxon>Gossypium</taxon>
    </lineage>
</organism>
<protein>
    <submittedName>
        <fullName evidence="1">Uncharacterized protein</fullName>
    </submittedName>
</protein>
<proteinExistence type="predicted"/>
<keyword evidence="2" id="KW-1185">Reference proteome</keyword>
<gene>
    <name evidence="1" type="ORF">F383_37214</name>
</gene>
<sequence>MATHTRVPVRVLGHAKPVRYTDLCHIAKSYTLV</sequence>
<evidence type="ECO:0000313" key="1">
    <source>
        <dbReference type="EMBL" id="KHF97943.1"/>
    </source>
</evidence>